<dbReference type="NCBIfam" id="NF006421">
    <property type="entry name" value="PRK08673.1"/>
    <property type="match status" value="1"/>
</dbReference>
<dbReference type="NCBIfam" id="TIGR01361">
    <property type="entry name" value="DAHP_synth_Bsub"/>
    <property type="match status" value="1"/>
</dbReference>
<dbReference type="GO" id="GO:0009073">
    <property type="term" value="P:aromatic amino acid family biosynthetic process"/>
    <property type="evidence" value="ECO:0007669"/>
    <property type="project" value="InterPro"/>
</dbReference>
<comment type="caution">
    <text evidence="3">The sequence shown here is derived from an EMBL/GenBank/DDBJ whole genome shotgun (WGS) entry which is preliminary data.</text>
</comment>
<keyword evidence="1 3" id="KW-0808">Transferase</keyword>
<organism evidence="3 4">
    <name type="scientific">Candidatus Methanodesulfokora washburnensis</name>
    <dbReference type="NCBI Taxonomy" id="2478471"/>
    <lineage>
        <taxon>Archaea</taxon>
        <taxon>Thermoproteota</taxon>
        <taxon>Candidatus Korarchaeia</taxon>
        <taxon>Candidatus Korarchaeia incertae sedis</taxon>
        <taxon>Candidatus Methanodesulfokora</taxon>
    </lineage>
</organism>
<evidence type="ECO:0000313" key="4">
    <source>
        <dbReference type="Proteomes" id="UP000316217"/>
    </source>
</evidence>
<dbReference type="Pfam" id="PF00793">
    <property type="entry name" value="DAHP_synth_1"/>
    <property type="match status" value="1"/>
</dbReference>
<dbReference type="EMBL" id="RXII01000062">
    <property type="protein sequence ID" value="RZN61945.1"/>
    <property type="molecule type" value="Genomic_DNA"/>
</dbReference>
<protein>
    <submittedName>
        <fullName evidence="3">3-deoxy-7-phosphoheptulonate synthase</fullName>
        <ecNumber evidence="3">2.5.1.54</ecNumber>
    </submittedName>
</protein>
<reference evidence="3 4" key="1">
    <citation type="journal article" date="2019" name="Nat. Microbiol.">
        <title>Wide diversity of methane and short-chain alkane metabolisms in uncultured archaea.</title>
        <authorList>
            <person name="Borrel G."/>
            <person name="Adam P.S."/>
            <person name="McKay L.J."/>
            <person name="Chen L.X."/>
            <person name="Sierra-Garcia I.N."/>
            <person name="Sieber C.M."/>
            <person name="Letourneur Q."/>
            <person name="Ghozlane A."/>
            <person name="Andersen G.L."/>
            <person name="Li W.J."/>
            <person name="Hallam S.J."/>
            <person name="Muyzer G."/>
            <person name="de Oliveira V.M."/>
            <person name="Inskeep W.P."/>
            <person name="Banfield J.F."/>
            <person name="Gribaldo S."/>
        </authorList>
    </citation>
    <scope>NUCLEOTIDE SEQUENCE [LARGE SCALE GENOMIC DNA]</scope>
    <source>
        <strain evidence="3">NM4</strain>
    </source>
</reference>
<dbReference type="InterPro" id="IPR052899">
    <property type="entry name" value="Class-I_DAHP_synthase"/>
</dbReference>
<dbReference type="InterPro" id="IPR013785">
    <property type="entry name" value="Aldolase_TIM"/>
</dbReference>
<name>A0A520KL24_9CREN</name>
<dbReference type="InterPro" id="IPR006268">
    <property type="entry name" value="DAHP_syn_2"/>
</dbReference>
<accession>A0A520KL24</accession>
<dbReference type="SUPFAM" id="SSF51569">
    <property type="entry name" value="Aldolase"/>
    <property type="match status" value="1"/>
</dbReference>
<evidence type="ECO:0000259" key="2">
    <source>
        <dbReference type="Pfam" id="PF00793"/>
    </source>
</evidence>
<dbReference type="GO" id="GO:0003849">
    <property type="term" value="F:3-deoxy-7-phosphoheptulonate synthase activity"/>
    <property type="evidence" value="ECO:0007669"/>
    <property type="project" value="UniProtKB-EC"/>
</dbReference>
<feature type="domain" description="DAHP synthetase I/KDSA" evidence="2">
    <location>
        <begin position="9"/>
        <end position="248"/>
    </location>
</feature>
<evidence type="ECO:0000313" key="3">
    <source>
        <dbReference type="EMBL" id="RZN61945.1"/>
    </source>
</evidence>
<dbReference type="PANTHER" id="PTHR43018:SF2">
    <property type="entry name" value="PHOSPHO-2-DEHYDRO-3-DEOXYHEPTONATE ALDOLASE"/>
    <property type="match status" value="1"/>
</dbReference>
<sequence length="252" mass="27502">MRKVVKIGNVRIGEGFVVIAGPCAVESRDQMMKTAEAVKEAGADMLRGGAFKPRTSPHSFQGLGEEGLKILREAGDAFDMPVVTEVLDPRHVSLVSRYADVLQIGARNMQNFPLLREVGRSGMPVLLKRGMSSTIEEWLSALDYILLEGNDNVILCERGIRTFSDSSRFTLDIAAVPALRELTILPVIVDPSHAAGRRELVPPLARAAKAVGADGIMVEVHPDPDKALSDGRQSLSLGEFRKMMEELRKCVL</sequence>
<proteinExistence type="predicted"/>
<dbReference type="InterPro" id="IPR006218">
    <property type="entry name" value="DAHP1/KDSA"/>
</dbReference>
<gene>
    <name evidence="3" type="primary">aroF</name>
    <name evidence="3" type="ORF">EF810_03955</name>
</gene>
<dbReference type="PANTHER" id="PTHR43018">
    <property type="entry name" value="PHOSPHO-2-DEHYDRO-3-DEOXYHEPTONATE ALDOLASE"/>
    <property type="match status" value="1"/>
</dbReference>
<evidence type="ECO:0000256" key="1">
    <source>
        <dbReference type="ARBA" id="ARBA00022679"/>
    </source>
</evidence>
<dbReference type="Proteomes" id="UP000316217">
    <property type="component" value="Unassembled WGS sequence"/>
</dbReference>
<dbReference type="AlphaFoldDB" id="A0A520KL24"/>
<dbReference type="EC" id="2.5.1.54" evidence="3"/>
<dbReference type="Gene3D" id="3.20.20.70">
    <property type="entry name" value="Aldolase class I"/>
    <property type="match status" value="1"/>
</dbReference>
<dbReference type="GO" id="GO:0016832">
    <property type="term" value="F:aldehyde-lyase activity"/>
    <property type="evidence" value="ECO:0007669"/>
    <property type="project" value="InterPro"/>
</dbReference>
<dbReference type="NCBIfam" id="NF009239">
    <property type="entry name" value="PRK12595.1"/>
    <property type="match status" value="1"/>
</dbReference>